<name>A0A972GTV8_9BACL</name>
<evidence type="ECO:0000259" key="1">
    <source>
        <dbReference type="PROSITE" id="PS51819"/>
    </source>
</evidence>
<feature type="domain" description="VOC" evidence="1">
    <location>
        <begin position="4"/>
        <end position="118"/>
    </location>
</feature>
<dbReference type="Proteomes" id="UP000641588">
    <property type="component" value="Unassembled WGS sequence"/>
</dbReference>
<dbReference type="RefSeq" id="WP_171655018.1">
    <property type="nucleotide sequence ID" value="NZ_WHOD01000102.1"/>
</dbReference>
<sequence>MITHFAQLQLNTVSLQGVKQFYHDQLRFPIIHESDNEIHFQPTDSFSLSFKEVAEPLAPAHLAFEIPDSEFENVVSWLQKERISLLKWSDGRIIDNFETGRNVYFRDGDGNLLEIISHHYIQEGILPPSGALNILYLREIGFPVENVIEFREMLVKILNFKLDKVSDIFAFAIGGTAHCVIPSKKRKWIPISMSALPPTMEVGFGVTDIHFINEVKARLDEQNISYEWNGGLYFKINEYSFCLSITNFPKEAHHLLNLPFSR</sequence>
<keyword evidence="3" id="KW-1185">Reference proteome</keyword>
<protein>
    <submittedName>
        <fullName evidence="2">Glyoxalase/bleomycin resistance/dioxygenase family protein</fullName>
    </submittedName>
</protein>
<accession>A0A972GTV8</accession>
<reference evidence="2" key="1">
    <citation type="submission" date="2019-10" db="EMBL/GenBank/DDBJ databases">
        <title>Description of Paenibacillus glebae sp. nov.</title>
        <authorList>
            <person name="Carlier A."/>
            <person name="Qi S."/>
        </authorList>
    </citation>
    <scope>NUCLEOTIDE SEQUENCE</scope>
    <source>
        <strain evidence="2">LMG 31456</strain>
    </source>
</reference>
<evidence type="ECO:0000313" key="3">
    <source>
        <dbReference type="Proteomes" id="UP000641588"/>
    </source>
</evidence>
<dbReference type="InterPro" id="IPR029068">
    <property type="entry name" value="Glyas_Bleomycin-R_OHBP_Dase"/>
</dbReference>
<gene>
    <name evidence="2" type="ORF">GC093_26665</name>
</gene>
<evidence type="ECO:0000313" key="2">
    <source>
        <dbReference type="EMBL" id="NOU96776.1"/>
    </source>
</evidence>
<dbReference type="Gene3D" id="3.10.180.10">
    <property type="entry name" value="2,3-Dihydroxybiphenyl 1,2-Dioxygenase, domain 1"/>
    <property type="match status" value="1"/>
</dbReference>
<comment type="caution">
    <text evidence="2">The sequence shown here is derived from an EMBL/GenBank/DDBJ whole genome shotgun (WGS) entry which is preliminary data.</text>
</comment>
<dbReference type="AlphaFoldDB" id="A0A972GTV8"/>
<dbReference type="SUPFAM" id="SSF54593">
    <property type="entry name" value="Glyoxalase/Bleomycin resistance protein/Dihydroxybiphenyl dioxygenase"/>
    <property type="match status" value="1"/>
</dbReference>
<dbReference type="EMBL" id="WHOD01000102">
    <property type="protein sequence ID" value="NOU96776.1"/>
    <property type="molecule type" value="Genomic_DNA"/>
</dbReference>
<dbReference type="PROSITE" id="PS51819">
    <property type="entry name" value="VOC"/>
    <property type="match status" value="1"/>
</dbReference>
<organism evidence="2 3">
    <name type="scientific">Paenibacillus foliorum</name>
    <dbReference type="NCBI Taxonomy" id="2654974"/>
    <lineage>
        <taxon>Bacteria</taxon>
        <taxon>Bacillati</taxon>
        <taxon>Bacillota</taxon>
        <taxon>Bacilli</taxon>
        <taxon>Bacillales</taxon>
        <taxon>Paenibacillaceae</taxon>
        <taxon>Paenibacillus</taxon>
    </lineage>
</organism>
<dbReference type="InterPro" id="IPR037523">
    <property type="entry name" value="VOC_core"/>
</dbReference>
<proteinExistence type="predicted"/>